<dbReference type="Proteomes" id="UP000054010">
    <property type="component" value="Unassembled WGS sequence"/>
</dbReference>
<dbReference type="OrthoDB" id="140511at2"/>
<accession>E1IEL7</accession>
<keyword evidence="2" id="KW-1185">Reference proteome</keyword>
<reference evidence="1 2" key="1">
    <citation type="journal article" date="2011" name="J. Bacteriol.">
        <title>Draft genome sequence of the anoxygenic filamentous phototrophic bacterium Oscillochloris trichoides subsp. DG-6.</title>
        <authorList>
            <person name="Kuznetsov B.B."/>
            <person name="Ivanovsky R.N."/>
            <person name="Keppen O.I."/>
            <person name="Sukhacheva M.V."/>
            <person name="Bumazhkin B.K."/>
            <person name="Patutina E.O."/>
            <person name="Beletsky A.V."/>
            <person name="Mardanov A.V."/>
            <person name="Baslerov R.V."/>
            <person name="Panteleeva A.N."/>
            <person name="Kolganova T.V."/>
            <person name="Ravin N.V."/>
            <person name="Skryabin K.G."/>
        </authorList>
    </citation>
    <scope>NUCLEOTIDE SEQUENCE [LARGE SCALE GENOMIC DNA]</scope>
    <source>
        <strain evidence="1 2">DG-6</strain>
    </source>
</reference>
<dbReference type="HOGENOM" id="CLU_696003_0_0_0"/>
<dbReference type="AlphaFoldDB" id="E1IEL7"/>
<evidence type="ECO:0000313" key="1">
    <source>
        <dbReference type="EMBL" id="EFO80409.1"/>
    </source>
</evidence>
<proteinExistence type="predicted"/>
<gene>
    <name evidence="1" type="ORF">OSCT_1768</name>
</gene>
<dbReference type="STRING" id="765420.OSCT_1768"/>
<sequence>MQEIDVVRHTRNFLQQQGLFGKRVLDLYTDAHPSLLGDAKLEPFQRFTLQFDSFATHPDLVGRLDDGGTTFAVEAKGEDDWLKGIAQADTYRQGFHAAMIAVAGTPSGDMLSFARQRGIGVLEVRPQGVAILEPAPLHLPQLDLAENIRRQFTASHTLLRQFYYNLPTHYLACAACFQIWEQRFGTSSALIAEIAPFVQILYPAMPRDFRPALKGAEKLGLVAIKGNMVEFTQLGRSCAPLLPSPHQLTILHQQALKQPLASLCPQTGAVLRILLHYEPIAQFIVSVLAYFGRSQAISMTTLVEQASQIDKALTPVVFFFPKVIANVIDDQGYIVWRKVQAQHYRTTIYMQYKRILTHAGLIADHGLAGTSSKQYRPDADVWELIA</sequence>
<dbReference type="EMBL" id="ADVR01000053">
    <property type="protein sequence ID" value="EFO80409.1"/>
    <property type="molecule type" value="Genomic_DNA"/>
</dbReference>
<evidence type="ECO:0000313" key="2">
    <source>
        <dbReference type="Proteomes" id="UP000054010"/>
    </source>
</evidence>
<comment type="caution">
    <text evidence="1">The sequence shown here is derived from an EMBL/GenBank/DDBJ whole genome shotgun (WGS) entry which is preliminary data.</text>
</comment>
<protein>
    <submittedName>
        <fullName evidence="1">Uncharacterized protein</fullName>
    </submittedName>
</protein>
<name>E1IEL7_9CHLR</name>
<organism evidence="1 2">
    <name type="scientific">Oscillochloris trichoides DG-6</name>
    <dbReference type="NCBI Taxonomy" id="765420"/>
    <lineage>
        <taxon>Bacteria</taxon>
        <taxon>Bacillati</taxon>
        <taxon>Chloroflexota</taxon>
        <taxon>Chloroflexia</taxon>
        <taxon>Chloroflexales</taxon>
        <taxon>Chloroflexineae</taxon>
        <taxon>Oscillochloridaceae</taxon>
        <taxon>Oscillochloris</taxon>
    </lineage>
</organism>